<accession>A0A1I7XGQ9</accession>
<dbReference type="PANTHER" id="PTHR24235">
    <property type="entry name" value="NEUROPEPTIDE Y RECEPTOR"/>
    <property type="match status" value="1"/>
</dbReference>
<evidence type="ECO:0000256" key="8">
    <source>
        <dbReference type="RuleBase" id="RU000688"/>
    </source>
</evidence>
<dbReference type="GO" id="GO:0042923">
    <property type="term" value="F:neuropeptide binding"/>
    <property type="evidence" value="ECO:0007669"/>
    <property type="project" value="TreeGrafter"/>
</dbReference>
<evidence type="ECO:0000256" key="3">
    <source>
        <dbReference type="ARBA" id="ARBA00022989"/>
    </source>
</evidence>
<proteinExistence type="inferred from homology"/>
<keyword evidence="7 8" id="KW-0807">Transducer</keyword>
<keyword evidence="4 8" id="KW-0297">G-protein coupled receptor</keyword>
<dbReference type="Gene3D" id="1.20.1070.10">
    <property type="entry name" value="Rhodopsin 7-helix transmembrane proteins"/>
    <property type="match status" value="1"/>
</dbReference>
<evidence type="ECO:0000256" key="9">
    <source>
        <dbReference type="SAM" id="Phobius"/>
    </source>
</evidence>
<name>A0A1I7XGQ9_HETBA</name>
<reference evidence="12" key="1">
    <citation type="submission" date="2016-11" db="UniProtKB">
        <authorList>
            <consortium name="WormBaseParasite"/>
        </authorList>
    </citation>
    <scope>IDENTIFICATION</scope>
</reference>
<evidence type="ECO:0000256" key="6">
    <source>
        <dbReference type="ARBA" id="ARBA00023170"/>
    </source>
</evidence>
<evidence type="ECO:0000256" key="4">
    <source>
        <dbReference type="ARBA" id="ARBA00023040"/>
    </source>
</evidence>
<evidence type="ECO:0000313" key="12">
    <source>
        <dbReference type="WBParaSite" id="Hba_16508"/>
    </source>
</evidence>
<dbReference type="Proteomes" id="UP000095283">
    <property type="component" value="Unplaced"/>
</dbReference>
<dbReference type="PANTHER" id="PTHR24235:SF27">
    <property type="entry name" value="NEUROPEPTIDE RECEPTOR NPR-1"/>
    <property type="match status" value="1"/>
</dbReference>
<evidence type="ECO:0000256" key="7">
    <source>
        <dbReference type="ARBA" id="ARBA00023224"/>
    </source>
</evidence>
<dbReference type="AlphaFoldDB" id="A0A1I7XGQ9"/>
<sequence length="259" mass="29948">MFILNLAIADLIVCIFSLPITPITNIYKNWYFGDHMCHSLPWIQGASVFIATFSLSSIAVDRYFMIVKPHRQRISKNSAKVIMLTLWLSSVLITLPYSWFMALVEYDGLCGKFCTESWPSDPLRRSYTVFVLIAQFFVPFTIMFFCYYKIFDQLTQRTREKIKKLNERSLVLAASMPIMSAMKKRLPPQDDILTQCRRKCELIQQARRNTVVLVSMVVVFGVAWLPQNIVSVALEFTDGSVFISSEKDYSYLISLTAHW</sequence>
<dbReference type="Pfam" id="PF00001">
    <property type="entry name" value="7tm_1"/>
    <property type="match status" value="1"/>
</dbReference>
<dbReference type="WBParaSite" id="Hba_16508">
    <property type="protein sequence ID" value="Hba_16508"/>
    <property type="gene ID" value="Hba_16508"/>
</dbReference>
<evidence type="ECO:0000259" key="10">
    <source>
        <dbReference type="PROSITE" id="PS50262"/>
    </source>
</evidence>
<comment type="similarity">
    <text evidence="8">Belongs to the G-protein coupled receptor 1 family.</text>
</comment>
<protein>
    <submittedName>
        <fullName evidence="12">G_PROTEIN_RECEP_F1_2 domain-containing protein</fullName>
    </submittedName>
</protein>
<evidence type="ECO:0000256" key="1">
    <source>
        <dbReference type="ARBA" id="ARBA00004141"/>
    </source>
</evidence>
<feature type="transmembrane region" description="Helical" evidence="9">
    <location>
        <begin position="127"/>
        <end position="151"/>
    </location>
</feature>
<dbReference type="InterPro" id="IPR017452">
    <property type="entry name" value="GPCR_Rhodpsn_7TM"/>
</dbReference>
<dbReference type="PROSITE" id="PS50262">
    <property type="entry name" value="G_PROTEIN_RECEP_F1_2"/>
    <property type="match status" value="1"/>
</dbReference>
<evidence type="ECO:0000256" key="5">
    <source>
        <dbReference type="ARBA" id="ARBA00023136"/>
    </source>
</evidence>
<dbReference type="SUPFAM" id="SSF81321">
    <property type="entry name" value="Family A G protein-coupled receptor-like"/>
    <property type="match status" value="1"/>
</dbReference>
<feature type="transmembrane region" description="Helical" evidence="9">
    <location>
        <begin position="81"/>
        <end position="99"/>
    </location>
</feature>
<evidence type="ECO:0000256" key="2">
    <source>
        <dbReference type="ARBA" id="ARBA00022692"/>
    </source>
</evidence>
<feature type="domain" description="G-protein coupled receptors family 1 profile" evidence="10">
    <location>
        <begin position="1"/>
        <end position="259"/>
    </location>
</feature>
<keyword evidence="11" id="KW-1185">Reference proteome</keyword>
<keyword evidence="6 8" id="KW-0675">Receptor</keyword>
<dbReference type="PRINTS" id="PR00237">
    <property type="entry name" value="GPCRRHODOPSN"/>
</dbReference>
<organism evidence="11 12">
    <name type="scientific">Heterorhabditis bacteriophora</name>
    <name type="common">Entomopathogenic nematode worm</name>
    <dbReference type="NCBI Taxonomy" id="37862"/>
    <lineage>
        <taxon>Eukaryota</taxon>
        <taxon>Metazoa</taxon>
        <taxon>Ecdysozoa</taxon>
        <taxon>Nematoda</taxon>
        <taxon>Chromadorea</taxon>
        <taxon>Rhabditida</taxon>
        <taxon>Rhabditina</taxon>
        <taxon>Rhabditomorpha</taxon>
        <taxon>Strongyloidea</taxon>
        <taxon>Heterorhabditidae</taxon>
        <taxon>Heterorhabditis</taxon>
    </lineage>
</organism>
<comment type="subcellular location">
    <subcellularLocation>
        <location evidence="1">Membrane</location>
        <topology evidence="1">Multi-pass membrane protein</topology>
    </subcellularLocation>
</comment>
<evidence type="ECO:0000313" key="11">
    <source>
        <dbReference type="Proteomes" id="UP000095283"/>
    </source>
</evidence>
<feature type="transmembrane region" description="Helical" evidence="9">
    <location>
        <begin position="206"/>
        <end position="225"/>
    </location>
</feature>
<keyword evidence="3 9" id="KW-1133">Transmembrane helix</keyword>
<dbReference type="GO" id="GO:0005886">
    <property type="term" value="C:plasma membrane"/>
    <property type="evidence" value="ECO:0007669"/>
    <property type="project" value="TreeGrafter"/>
</dbReference>
<feature type="transmembrane region" description="Helical" evidence="9">
    <location>
        <begin position="39"/>
        <end position="60"/>
    </location>
</feature>
<dbReference type="PROSITE" id="PS00237">
    <property type="entry name" value="G_PROTEIN_RECEP_F1_1"/>
    <property type="match status" value="1"/>
</dbReference>
<keyword evidence="5 9" id="KW-0472">Membrane</keyword>
<feature type="transmembrane region" description="Helical" evidence="9">
    <location>
        <begin position="7"/>
        <end position="27"/>
    </location>
</feature>
<dbReference type="GO" id="GO:0008188">
    <property type="term" value="F:neuropeptide receptor activity"/>
    <property type="evidence" value="ECO:0007669"/>
    <property type="project" value="TreeGrafter"/>
</dbReference>
<dbReference type="GO" id="GO:0043005">
    <property type="term" value="C:neuron projection"/>
    <property type="evidence" value="ECO:0007669"/>
    <property type="project" value="TreeGrafter"/>
</dbReference>
<keyword evidence="2 8" id="KW-0812">Transmembrane</keyword>
<dbReference type="InterPro" id="IPR000276">
    <property type="entry name" value="GPCR_Rhodpsn"/>
</dbReference>